<keyword evidence="2" id="KW-1185">Reference proteome</keyword>
<evidence type="ECO:0008006" key="3">
    <source>
        <dbReference type="Google" id="ProtNLM"/>
    </source>
</evidence>
<accession>A0A1B7YXN7</accession>
<dbReference type="EMBL" id="LZFP01000052">
    <property type="protein sequence ID" value="OBR35252.1"/>
    <property type="molecule type" value="Genomic_DNA"/>
</dbReference>
<dbReference type="STRING" id="1836467.BTR34_05605"/>
<organism evidence="1 2">
    <name type="scientific">Maribacter hydrothermalis</name>
    <dbReference type="NCBI Taxonomy" id="1836467"/>
    <lineage>
        <taxon>Bacteria</taxon>
        <taxon>Pseudomonadati</taxon>
        <taxon>Bacteroidota</taxon>
        <taxon>Flavobacteriia</taxon>
        <taxon>Flavobacteriales</taxon>
        <taxon>Flavobacteriaceae</taxon>
        <taxon>Maribacter</taxon>
    </lineage>
</organism>
<dbReference type="Proteomes" id="UP000092164">
    <property type="component" value="Unassembled WGS sequence"/>
</dbReference>
<dbReference type="AlphaFoldDB" id="A0A1B7YXN7"/>
<comment type="caution">
    <text evidence="1">The sequence shown here is derived from an EMBL/GenBank/DDBJ whole genome shotgun (WGS) entry which is preliminary data.</text>
</comment>
<evidence type="ECO:0000313" key="1">
    <source>
        <dbReference type="EMBL" id="OBR35252.1"/>
    </source>
</evidence>
<dbReference type="RefSeq" id="WP_068487275.1">
    <property type="nucleotide sequence ID" value="NZ_CP018760.1"/>
</dbReference>
<evidence type="ECO:0000313" key="2">
    <source>
        <dbReference type="Proteomes" id="UP000092164"/>
    </source>
</evidence>
<proteinExistence type="predicted"/>
<dbReference type="PROSITE" id="PS51257">
    <property type="entry name" value="PROKAR_LIPOPROTEIN"/>
    <property type="match status" value="1"/>
</dbReference>
<name>A0A1B7YXN7_9FLAO</name>
<sequence length="192" mass="22420">MKNSLVFILVLWVFISCKENNTEKITEVVIQETQHETTKFPTTVNTCDKTKYLLDALPHVDKVADYNFEKVGCFAYTIVAKYKHKSENYDFKVIIYDEKADKKPMRNIDTFLYELTKKQEVNGNRISDLNIFDNAVMTIKKSKEFYNITYLATYKENYSIAITIQSAELTNKKEIDNFLAPYLTLFKKGVLN</sequence>
<dbReference type="OrthoDB" id="1198496at2"/>
<gene>
    <name evidence="1" type="ORF">A9200_11835</name>
</gene>
<reference evidence="2" key="1">
    <citation type="submission" date="2016-06" db="EMBL/GenBank/DDBJ databases">
        <authorList>
            <person name="Zhan P."/>
        </authorList>
    </citation>
    <scope>NUCLEOTIDE SEQUENCE [LARGE SCALE GENOMIC DNA]</scope>
    <source>
        <strain evidence="2">T28</strain>
    </source>
</reference>
<dbReference type="KEGG" id="mart:BTR34_05605"/>
<protein>
    <recommendedName>
        <fullName evidence="3">Lipoprotein</fullName>
    </recommendedName>
</protein>